<feature type="region of interest" description="Disordered" evidence="1">
    <location>
        <begin position="83"/>
        <end position="106"/>
    </location>
</feature>
<proteinExistence type="predicted"/>
<reference evidence="2" key="1">
    <citation type="submission" date="2013-12" db="EMBL/GenBank/DDBJ databases">
        <authorList>
            <person name="Aslett M."/>
        </authorList>
    </citation>
    <scope>NUCLEOTIDE SEQUENCE [LARGE SCALE GENOMIC DNA]</scope>
    <source>
        <strain evidence="2">Lindley</strain>
    </source>
</reference>
<organism evidence="2 3">
    <name type="scientific">Globodera pallida</name>
    <name type="common">Potato cyst nematode worm</name>
    <name type="synonym">Heterodera pallida</name>
    <dbReference type="NCBI Taxonomy" id="36090"/>
    <lineage>
        <taxon>Eukaryota</taxon>
        <taxon>Metazoa</taxon>
        <taxon>Ecdysozoa</taxon>
        <taxon>Nematoda</taxon>
        <taxon>Chromadorea</taxon>
        <taxon>Rhabditida</taxon>
        <taxon>Tylenchina</taxon>
        <taxon>Tylenchomorpha</taxon>
        <taxon>Tylenchoidea</taxon>
        <taxon>Heteroderidae</taxon>
        <taxon>Heteroderinae</taxon>
        <taxon>Globodera</taxon>
    </lineage>
</organism>
<sequence length="106" mass="11495">MSDNESESEQQQQMKKNSICDDIWHGVFAFLGPFELGLKMALISDRLDALVDAPVKSREWSLGSMEIVRAAGGNGAEIVIERSGERLPIPQGPLPNKDGRGKGGSK</sequence>
<dbReference type="AlphaFoldDB" id="A0A183CAP0"/>
<name>A0A183CAP0_GLOPA</name>
<evidence type="ECO:0000313" key="2">
    <source>
        <dbReference type="Proteomes" id="UP000050741"/>
    </source>
</evidence>
<keyword evidence="2" id="KW-1185">Reference proteome</keyword>
<evidence type="ECO:0000256" key="1">
    <source>
        <dbReference type="SAM" id="MobiDB-lite"/>
    </source>
</evidence>
<dbReference type="WBParaSite" id="GPLIN_000994100">
    <property type="protein sequence ID" value="GPLIN_000994100"/>
    <property type="gene ID" value="GPLIN_000994100"/>
</dbReference>
<feature type="compositionally biased region" description="Basic and acidic residues" evidence="1">
    <location>
        <begin position="97"/>
        <end position="106"/>
    </location>
</feature>
<evidence type="ECO:0000313" key="3">
    <source>
        <dbReference type="WBParaSite" id="GPLIN_000994100"/>
    </source>
</evidence>
<reference evidence="2" key="2">
    <citation type="submission" date="2014-05" db="EMBL/GenBank/DDBJ databases">
        <title>The genome and life-stage specific transcriptomes of Globodera pallida elucidate key aspects of plant parasitism by a cyst nematode.</title>
        <authorList>
            <person name="Cotton J.A."/>
            <person name="Lilley C.J."/>
            <person name="Jones L.M."/>
            <person name="Kikuchi T."/>
            <person name="Reid A.J."/>
            <person name="Thorpe P."/>
            <person name="Tsai I.J."/>
            <person name="Beasley H."/>
            <person name="Blok V."/>
            <person name="Cock P.J.A."/>
            <person name="Van den Akker S.E."/>
            <person name="Holroyd N."/>
            <person name="Hunt M."/>
            <person name="Mantelin S."/>
            <person name="Naghra H."/>
            <person name="Pain A."/>
            <person name="Palomares-Rius J.E."/>
            <person name="Zarowiecki M."/>
            <person name="Berriman M."/>
            <person name="Jones J.T."/>
            <person name="Urwin P.E."/>
        </authorList>
    </citation>
    <scope>NUCLEOTIDE SEQUENCE [LARGE SCALE GENOMIC DNA]</scope>
    <source>
        <strain evidence="2">Lindley</strain>
    </source>
</reference>
<protein>
    <submittedName>
        <fullName evidence="3">Uncharacterized protein</fullName>
    </submittedName>
</protein>
<dbReference type="Proteomes" id="UP000050741">
    <property type="component" value="Unassembled WGS sequence"/>
</dbReference>
<reference evidence="3" key="3">
    <citation type="submission" date="2016-06" db="UniProtKB">
        <authorList>
            <consortium name="WormBaseParasite"/>
        </authorList>
    </citation>
    <scope>IDENTIFICATION</scope>
</reference>
<accession>A0A183CAP0</accession>